<proteinExistence type="predicted"/>
<evidence type="ECO:0000313" key="2">
    <source>
        <dbReference type="Proteomes" id="UP001066276"/>
    </source>
</evidence>
<accession>A0AAV7ME41</accession>
<evidence type="ECO:0000313" key="1">
    <source>
        <dbReference type="EMBL" id="KAJ1102021.1"/>
    </source>
</evidence>
<comment type="caution">
    <text evidence="1">The sequence shown here is derived from an EMBL/GenBank/DDBJ whole genome shotgun (WGS) entry which is preliminary data.</text>
</comment>
<organism evidence="1 2">
    <name type="scientific">Pleurodeles waltl</name>
    <name type="common">Iberian ribbed newt</name>
    <dbReference type="NCBI Taxonomy" id="8319"/>
    <lineage>
        <taxon>Eukaryota</taxon>
        <taxon>Metazoa</taxon>
        <taxon>Chordata</taxon>
        <taxon>Craniata</taxon>
        <taxon>Vertebrata</taxon>
        <taxon>Euteleostomi</taxon>
        <taxon>Amphibia</taxon>
        <taxon>Batrachia</taxon>
        <taxon>Caudata</taxon>
        <taxon>Salamandroidea</taxon>
        <taxon>Salamandridae</taxon>
        <taxon>Pleurodelinae</taxon>
        <taxon>Pleurodeles</taxon>
    </lineage>
</organism>
<dbReference type="Proteomes" id="UP001066276">
    <property type="component" value="Chromosome 10"/>
</dbReference>
<sequence length="79" mass="8829">MVRHLVTVCGAKVLWYVPLRHLVTACGAKVLGYAMVRHLVTACVAKVLCFMKLQHYQRLPLLQQNNYFSQPASSEAKAG</sequence>
<evidence type="ECO:0008006" key="3">
    <source>
        <dbReference type="Google" id="ProtNLM"/>
    </source>
</evidence>
<protein>
    <recommendedName>
        <fullName evidence="3">Secreted protein</fullName>
    </recommendedName>
</protein>
<dbReference type="EMBL" id="JANPWB010000014">
    <property type="protein sequence ID" value="KAJ1102021.1"/>
    <property type="molecule type" value="Genomic_DNA"/>
</dbReference>
<reference evidence="1" key="1">
    <citation type="journal article" date="2022" name="bioRxiv">
        <title>Sequencing and chromosome-scale assembly of the giantPleurodeles waltlgenome.</title>
        <authorList>
            <person name="Brown T."/>
            <person name="Elewa A."/>
            <person name="Iarovenko S."/>
            <person name="Subramanian E."/>
            <person name="Araus A.J."/>
            <person name="Petzold A."/>
            <person name="Susuki M."/>
            <person name="Suzuki K.-i.T."/>
            <person name="Hayashi T."/>
            <person name="Toyoda A."/>
            <person name="Oliveira C."/>
            <person name="Osipova E."/>
            <person name="Leigh N.D."/>
            <person name="Simon A."/>
            <person name="Yun M.H."/>
        </authorList>
    </citation>
    <scope>NUCLEOTIDE SEQUENCE</scope>
    <source>
        <strain evidence="1">20211129_DDA</strain>
        <tissue evidence="1">Liver</tissue>
    </source>
</reference>
<keyword evidence="2" id="KW-1185">Reference proteome</keyword>
<dbReference type="AlphaFoldDB" id="A0AAV7ME41"/>
<name>A0AAV7ME41_PLEWA</name>
<gene>
    <name evidence="1" type="ORF">NDU88_007080</name>
</gene>